<keyword evidence="5" id="KW-0663">Pyridoxal phosphate</keyword>
<dbReference type="InterPro" id="IPR015421">
    <property type="entry name" value="PyrdxlP-dep_Trfase_major"/>
</dbReference>
<protein>
    <submittedName>
        <fullName evidence="8">Tyrosine aminotransferase</fullName>
    </submittedName>
</protein>
<evidence type="ECO:0000256" key="3">
    <source>
        <dbReference type="ARBA" id="ARBA00022576"/>
    </source>
</evidence>
<dbReference type="GeneID" id="19018082"/>
<feature type="compositionally biased region" description="Polar residues" evidence="6">
    <location>
        <begin position="172"/>
        <end position="181"/>
    </location>
</feature>
<dbReference type="Gene3D" id="3.90.1150.10">
    <property type="entry name" value="Aspartate Aminotransferase, domain 1"/>
    <property type="match status" value="2"/>
</dbReference>
<dbReference type="EMBL" id="FO082278">
    <property type="protein sequence ID" value="CCO14640.1"/>
    <property type="molecule type" value="Genomic_DNA"/>
</dbReference>
<dbReference type="GO" id="GO:0004838">
    <property type="term" value="F:L-tyrosine-2-oxoglutarate transaminase activity"/>
    <property type="evidence" value="ECO:0007669"/>
    <property type="project" value="TreeGrafter"/>
</dbReference>
<feature type="region of interest" description="Disordered" evidence="6">
    <location>
        <begin position="1"/>
        <end position="34"/>
    </location>
</feature>
<keyword evidence="9" id="KW-1185">Reference proteome</keyword>
<evidence type="ECO:0000256" key="5">
    <source>
        <dbReference type="ARBA" id="ARBA00022898"/>
    </source>
</evidence>
<evidence type="ECO:0000256" key="4">
    <source>
        <dbReference type="ARBA" id="ARBA00022679"/>
    </source>
</evidence>
<dbReference type="STRING" id="41875.K8EQE1"/>
<evidence type="ECO:0000256" key="1">
    <source>
        <dbReference type="ARBA" id="ARBA00001933"/>
    </source>
</evidence>
<dbReference type="GO" id="GO:0006572">
    <property type="term" value="P:L-tyrosine catabolic process"/>
    <property type="evidence" value="ECO:0007669"/>
    <property type="project" value="TreeGrafter"/>
</dbReference>
<feature type="region of interest" description="Disordered" evidence="6">
    <location>
        <begin position="161"/>
        <end position="181"/>
    </location>
</feature>
<organism evidence="8 9">
    <name type="scientific">Bathycoccus prasinos</name>
    <dbReference type="NCBI Taxonomy" id="41875"/>
    <lineage>
        <taxon>Eukaryota</taxon>
        <taxon>Viridiplantae</taxon>
        <taxon>Chlorophyta</taxon>
        <taxon>Mamiellophyceae</taxon>
        <taxon>Mamiellales</taxon>
        <taxon>Bathycoccaceae</taxon>
        <taxon>Bathycoccus</taxon>
    </lineage>
</organism>
<dbReference type="KEGG" id="bpg:Bathy01g03470"/>
<dbReference type="Pfam" id="PF00155">
    <property type="entry name" value="Aminotran_1_2"/>
    <property type="match status" value="1"/>
</dbReference>
<reference evidence="8 9" key="1">
    <citation type="submission" date="2011-10" db="EMBL/GenBank/DDBJ databases">
        <authorList>
            <person name="Genoscope - CEA"/>
        </authorList>
    </citation>
    <scope>NUCLEOTIDE SEQUENCE [LARGE SCALE GENOMIC DNA]</scope>
    <source>
        <strain evidence="8 9">RCC 1105</strain>
    </source>
</reference>
<dbReference type="PROSITE" id="PS00105">
    <property type="entry name" value="AA_TRANSFER_CLASS_1"/>
    <property type="match status" value="1"/>
</dbReference>
<sequence>MPRTSSSNDDARPLCDDDENTPWSITASTSASQTRNPIREIMDNFNATPNPNKTVISCALGDPSVFGHLQPPPGVVEHVRDMFKEKKNNGYAPSSGLHESRASLALRYGPRMARKSFDVTRRRSEAEEEKKFLENDDQKNTSNKKEVDFLKTKTNTISLAQGGTETHHRRVQNQPRKSTDNSAVVVYPNSRAKLSAHDAFLTHGCSQALSHAIQVLAKRGDREMAMLLPKPGFALYQTLCEVHGVECVFYDLDGKKDWEIDLEHVRRLVEERKRDGTKRKISAILVNNPSNPCGALFAERHLVEICEMCEELKLPIIADEVYEDISFGDRCNYLPLASVSETVPILAVGSLSKRWLVPGWRLGWLLVHDRNDVMKNGGIHDALEKLSQVTLGPPTPLQAALPFILQNDDSAWLNETLQTLREARDVCIEKCERCVGLSMESLPDGAMYALVKIDCELFRAAGMTDDVAFTSALFSEESVLVLPGQCFGAFGYARVVLTCPTETLSEAWDRIESFCQRKASPDSHGSDNLVAGEVLSASEFGRKTSTPAPPSDEDIDDVFSLEATMRQEEAIY</sequence>
<dbReference type="OrthoDB" id="7042322at2759"/>
<dbReference type="NCBIfam" id="TIGR01265">
    <property type="entry name" value="tyr_nico_aTase"/>
    <property type="match status" value="1"/>
</dbReference>
<dbReference type="InterPro" id="IPR005958">
    <property type="entry name" value="TyrNic_aminoTrfase"/>
</dbReference>
<comment type="similarity">
    <text evidence="2">Belongs to the class-I pyridoxal-phosphate-dependent aminotransferase family.</text>
</comment>
<dbReference type="RefSeq" id="XP_007515761.1">
    <property type="nucleotide sequence ID" value="XM_007515699.1"/>
</dbReference>
<keyword evidence="4" id="KW-0808">Transferase</keyword>
<feature type="region of interest" description="Disordered" evidence="6">
    <location>
        <begin position="119"/>
        <end position="140"/>
    </location>
</feature>
<evidence type="ECO:0000256" key="6">
    <source>
        <dbReference type="SAM" id="MobiDB-lite"/>
    </source>
</evidence>
<evidence type="ECO:0000313" key="8">
    <source>
        <dbReference type="EMBL" id="CCO14640.1"/>
    </source>
</evidence>
<dbReference type="InterPro" id="IPR015424">
    <property type="entry name" value="PyrdxlP-dep_Trfase"/>
</dbReference>
<dbReference type="PANTHER" id="PTHR45744">
    <property type="entry name" value="TYROSINE AMINOTRANSFERASE"/>
    <property type="match status" value="1"/>
</dbReference>
<dbReference type="CDD" id="cd00609">
    <property type="entry name" value="AAT_like"/>
    <property type="match status" value="1"/>
</dbReference>
<dbReference type="PANTHER" id="PTHR45744:SF2">
    <property type="entry name" value="TYROSINE AMINOTRANSFERASE"/>
    <property type="match status" value="1"/>
</dbReference>
<dbReference type="Proteomes" id="UP000198341">
    <property type="component" value="Chromosome 1"/>
</dbReference>
<dbReference type="SUPFAM" id="SSF53383">
    <property type="entry name" value="PLP-dependent transferases"/>
    <property type="match status" value="2"/>
</dbReference>
<dbReference type="InterPro" id="IPR004839">
    <property type="entry name" value="Aminotransferase_I/II_large"/>
</dbReference>
<comment type="cofactor">
    <cofactor evidence="1">
        <name>pyridoxal 5'-phosphate</name>
        <dbReference type="ChEBI" id="CHEBI:597326"/>
    </cofactor>
</comment>
<evidence type="ECO:0000313" key="9">
    <source>
        <dbReference type="Proteomes" id="UP000198341"/>
    </source>
</evidence>
<dbReference type="InterPro" id="IPR004838">
    <property type="entry name" value="NHTrfase_class1_PyrdxlP-BS"/>
</dbReference>
<dbReference type="GO" id="GO:0030170">
    <property type="term" value="F:pyridoxal phosphate binding"/>
    <property type="evidence" value="ECO:0007669"/>
    <property type="project" value="InterPro"/>
</dbReference>
<dbReference type="Gene3D" id="3.40.640.10">
    <property type="entry name" value="Type I PLP-dependent aspartate aminotransferase-like (Major domain)"/>
    <property type="match status" value="1"/>
</dbReference>
<feature type="domain" description="Aminotransferase class I/classII large" evidence="7">
    <location>
        <begin position="193"/>
        <end position="511"/>
    </location>
</feature>
<dbReference type="eggNOG" id="KOG0259">
    <property type="taxonomic scope" value="Eukaryota"/>
</dbReference>
<gene>
    <name evidence="8" type="ORF">Bathy01g03470</name>
</gene>
<proteinExistence type="inferred from homology"/>
<evidence type="ECO:0000259" key="7">
    <source>
        <dbReference type="Pfam" id="PF00155"/>
    </source>
</evidence>
<dbReference type="AlphaFoldDB" id="K8EQE1"/>
<feature type="compositionally biased region" description="Polar residues" evidence="6">
    <location>
        <begin position="21"/>
        <end position="34"/>
    </location>
</feature>
<keyword evidence="3 8" id="KW-0032">Aminotransferase</keyword>
<name>K8EQE1_9CHLO</name>
<evidence type="ECO:0000256" key="2">
    <source>
        <dbReference type="ARBA" id="ARBA00007441"/>
    </source>
</evidence>
<dbReference type="InterPro" id="IPR015422">
    <property type="entry name" value="PyrdxlP-dep_Trfase_small"/>
</dbReference>
<accession>K8EQE1</accession>